<evidence type="ECO:0000313" key="2">
    <source>
        <dbReference type="EMBL" id="SUS03965.1"/>
    </source>
</evidence>
<proteinExistence type="predicted"/>
<feature type="compositionally biased region" description="Basic and acidic residues" evidence="1">
    <location>
        <begin position="1"/>
        <end position="13"/>
    </location>
</feature>
<gene>
    <name evidence="2" type="ORF">DF3PB_1140012</name>
</gene>
<dbReference type="AlphaFoldDB" id="A0A380T9D5"/>
<protein>
    <submittedName>
        <fullName evidence="2">Uncharacterized protein</fullName>
    </submittedName>
</protein>
<feature type="region of interest" description="Disordered" evidence="1">
    <location>
        <begin position="1"/>
        <end position="21"/>
    </location>
</feature>
<accession>A0A380T9D5</accession>
<name>A0A380T9D5_9ZZZZ</name>
<dbReference type="EMBL" id="UIDG01000018">
    <property type="protein sequence ID" value="SUS03965.1"/>
    <property type="molecule type" value="Genomic_DNA"/>
</dbReference>
<evidence type="ECO:0000256" key="1">
    <source>
        <dbReference type="SAM" id="MobiDB-lite"/>
    </source>
</evidence>
<reference evidence="2" key="1">
    <citation type="submission" date="2018-07" db="EMBL/GenBank/DDBJ databases">
        <authorList>
            <person name="Quirk P.G."/>
            <person name="Krulwich T.A."/>
        </authorList>
    </citation>
    <scope>NUCLEOTIDE SEQUENCE</scope>
</reference>
<organism evidence="2">
    <name type="scientific">metagenome</name>
    <dbReference type="NCBI Taxonomy" id="256318"/>
    <lineage>
        <taxon>unclassified sequences</taxon>
        <taxon>metagenomes</taxon>
    </lineage>
</organism>
<sequence length="218" mass="24543">MLPHGRREPKGDQNEGGGAQRGCLLPALAPFAAPAPRRAALRQPELGNRLVDLPTQHVQELRRVGERVMLETDRPQQVLLGLAVAALRRPHAGILQGDEFLLFLVQGAQTRMISRQRLQTAGEVEQRLLAIANTRIIAVEYRLLRPPFRCHLDFVDQRVLPCLELHRAVLLLLKDRPSRRLARNAVSGRGESKHLGYLYINCYTMYLIFASPELTPCV</sequence>